<dbReference type="Proteomes" id="UP001189429">
    <property type="component" value="Unassembled WGS sequence"/>
</dbReference>
<keyword evidence="1" id="KW-0106">Calcium</keyword>
<dbReference type="SMART" id="SM00054">
    <property type="entry name" value="EFh"/>
    <property type="match status" value="2"/>
</dbReference>
<dbReference type="Gene3D" id="1.10.238.10">
    <property type="entry name" value="EF-hand"/>
    <property type="match status" value="1"/>
</dbReference>
<gene>
    <name evidence="4" type="ORF">PCOR1329_LOCUS20374</name>
</gene>
<feature type="region of interest" description="Disordered" evidence="2">
    <location>
        <begin position="488"/>
        <end position="518"/>
    </location>
</feature>
<protein>
    <recommendedName>
        <fullName evidence="3">EF-hand domain-containing protein</fullName>
    </recommendedName>
</protein>
<feature type="compositionally biased region" description="Pro residues" evidence="2">
    <location>
        <begin position="507"/>
        <end position="518"/>
    </location>
</feature>
<proteinExistence type="predicted"/>
<evidence type="ECO:0000259" key="3">
    <source>
        <dbReference type="PROSITE" id="PS50222"/>
    </source>
</evidence>
<dbReference type="PROSITE" id="PS50222">
    <property type="entry name" value="EF_HAND_2"/>
    <property type="match status" value="2"/>
</dbReference>
<dbReference type="Pfam" id="PF13499">
    <property type="entry name" value="EF-hand_7"/>
    <property type="match status" value="1"/>
</dbReference>
<dbReference type="CDD" id="cd00051">
    <property type="entry name" value="EFh"/>
    <property type="match status" value="1"/>
</dbReference>
<evidence type="ECO:0000256" key="2">
    <source>
        <dbReference type="SAM" id="MobiDB-lite"/>
    </source>
</evidence>
<reference evidence="4" key="1">
    <citation type="submission" date="2023-10" db="EMBL/GenBank/DDBJ databases">
        <authorList>
            <person name="Chen Y."/>
            <person name="Shah S."/>
            <person name="Dougan E. K."/>
            <person name="Thang M."/>
            <person name="Chan C."/>
        </authorList>
    </citation>
    <scope>NUCLEOTIDE SEQUENCE [LARGE SCALE GENOMIC DNA]</scope>
</reference>
<evidence type="ECO:0000313" key="4">
    <source>
        <dbReference type="EMBL" id="CAK0817951.1"/>
    </source>
</evidence>
<dbReference type="EMBL" id="CAUYUJ010006606">
    <property type="protein sequence ID" value="CAK0817951.1"/>
    <property type="molecule type" value="Genomic_DNA"/>
</dbReference>
<feature type="domain" description="EF-hand" evidence="3">
    <location>
        <begin position="176"/>
        <end position="211"/>
    </location>
</feature>
<organism evidence="4 5">
    <name type="scientific">Prorocentrum cordatum</name>
    <dbReference type="NCBI Taxonomy" id="2364126"/>
    <lineage>
        <taxon>Eukaryota</taxon>
        <taxon>Sar</taxon>
        <taxon>Alveolata</taxon>
        <taxon>Dinophyceae</taxon>
        <taxon>Prorocentrales</taxon>
        <taxon>Prorocentraceae</taxon>
        <taxon>Prorocentrum</taxon>
    </lineage>
</organism>
<dbReference type="InterPro" id="IPR002048">
    <property type="entry name" value="EF_hand_dom"/>
</dbReference>
<dbReference type="PROSITE" id="PS00018">
    <property type="entry name" value="EF_HAND_1"/>
    <property type="match status" value="2"/>
</dbReference>
<sequence length="518" mass="56812">MCGWATKQCPNSRCQKRFVQVQDCPSPGEAPTSDLFRCVNLSASGRVTKGELADWYTTNFSMTEEEALATIDANWERWDVPVRHPWWKLGFLRPKDQGDLDPGEFGPVQEFMAESLRRSLAAPAAAAAGASVAADPPRGQKRSPHSGAEELAEGLRRRVAQKKEAQAEELQRMLFCKADEGRRFFDTFDHDRSGSIERKELESALLQTFMGSHQMDHGTAASIVDSVWDAVDCDGSGSISFQEFQLLRDALVAQLRHERAARGVLSPKVGLQEQAHTAEVEALLERARQGSAVRWEHAAAAEERASARRAALDAEADGEAARAEQREAAAQEALGARELEVRQRCEAEVQAARGRLAQVRELCRERVDLEAARKARAEEVARERLGMASARLTVDETCAQQVLAGLRQDCEGLVSRAQAREEVRSSAVEVGTARLWEAAAAKGCAAQQRDAISKASLQSSVFVLGGHHATTREYTPVVDERISGILQGRLHGGGSKPAPRSWQPSPRSLPPPDPMARW</sequence>
<evidence type="ECO:0000256" key="1">
    <source>
        <dbReference type="ARBA" id="ARBA00022837"/>
    </source>
</evidence>
<evidence type="ECO:0000313" key="5">
    <source>
        <dbReference type="Proteomes" id="UP001189429"/>
    </source>
</evidence>
<feature type="region of interest" description="Disordered" evidence="2">
    <location>
        <begin position="309"/>
        <end position="329"/>
    </location>
</feature>
<feature type="compositionally biased region" description="Basic and acidic residues" evidence="2">
    <location>
        <begin position="319"/>
        <end position="329"/>
    </location>
</feature>
<dbReference type="InterPro" id="IPR018247">
    <property type="entry name" value="EF_Hand_1_Ca_BS"/>
</dbReference>
<dbReference type="SUPFAM" id="SSF47473">
    <property type="entry name" value="EF-hand"/>
    <property type="match status" value="1"/>
</dbReference>
<accession>A0ABN9RFX5</accession>
<dbReference type="InterPro" id="IPR011992">
    <property type="entry name" value="EF-hand-dom_pair"/>
</dbReference>
<comment type="caution">
    <text evidence="4">The sequence shown here is derived from an EMBL/GenBank/DDBJ whole genome shotgun (WGS) entry which is preliminary data.</text>
</comment>
<feature type="domain" description="EF-hand" evidence="3">
    <location>
        <begin position="219"/>
        <end position="254"/>
    </location>
</feature>
<name>A0ABN9RFX5_9DINO</name>
<feature type="region of interest" description="Disordered" evidence="2">
    <location>
        <begin position="128"/>
        <end position="162"/>
    </location>
</feature>
<keyword evidence="5" id="KW-1185">Reference proteome</keyword>
<feature type="compositionally biased region" description="Basic and acidic residues" evidence="2">
    <location>
        <begin position="153"/>
        <end position="162"/>
    </location>
</feature>